<evidence type="ECO:0000256" key="2">
    <source>
        <dbReference type="ARBA" id="ARBA00008707"/>
    </source>
</evidence>
<accession>A0A445K1G4</accession>
<organism evidence="8 9">
    <name type="scientific">Glycine soja</name>
    <name type="common">Wild soybean</name>
    <dbReference type="NCBI Taxonomy" id="3848"/>
    <lineage>
        <taxon>Eukaryota</taxon>
        <taxon>Viridiplantae</taxon>
        <taxon>Streptophyta</taxon>
        <taxon>Embryophyta</taxon>
        <taxon>Tracheophyta</taxon>
        <taxon>Spermatophyta</taxon>
        <taxon>Magnoliopsida</taxon>
        <taxon>eudicotyledons</taxon>
        <taxon>Gunneridae</taxon>
        <taxon>Pentapetalae</taxon>
        <taxon>rosids</taxon>
        <taxon>fabids</taxon>
        <taxon>Fabales</taxon>
        <taxon>Fabaceae</taxon>
        <taxon>Papilionoideae</taxon>
        <taxon>50 kb inversion clade</taxon>
        <taxon>NPAAA clade</taxon>
        <taxon>indigoferoid/millettioid clade</taxon>
        <taxon>Phaseoleae</taxon>
        <taxon>Glycine</taxon>
        <taxon>Glycine subgen. Soja</taxon>
    </lineage>
</organism>
<dbReference type="PANTHER" id="PTHR31621">
    <property type="entry name" value="PROTEIN DMP3"/>
    <property type="match status" value="1"/>
</dbReference>
<proteinExistence type="inferred from homology"/>
<feature type="region of interest" description="Disordered" evidence="6">
    <location>
        <begin position="1"/>
        <end position="23"/>
    </location>
</feature>
<feature type="transmembrane region" description="Helical" evidence="7">
    <location>
        <begin position="36"/>
        <end position="55"/>
    </location>
</feature>
<keyword evidence="5 7" id="KW-0472">Membrane</keyword>
<sequence length="222" mass="23577">MIADSSSLNSPSALPSSSQNRGTGVTNTTLSAFGSLIKLLPTGTVFVFQFVNPVLTNSGDCNATSKWLCSILLVLCGFSCAFSSFTDSYTGSDNQRHYGIVTTKGLWPSPASNTVDLSTYKLKFGDLVHAVLSLSVFAVLGLLDTNTVHCFYPGFESTQKRLLQVLPTAIGVFAGGLFMIFPNDRHGIGYPLTSDSNDTSPKSNDTTASPPQNINPNDSTTV</sequence>
<evidence type="ECO:0000313" key="9">
    <source>
        <dbReference type="Proteomes" id="UP000289340"/>
    </source>
</evidence>
<feature type="compositionally biased region" description="Polar residues" evidence="6">
    <location>
        <begin position="193"/>
        <end position="222"/>
    </location>
</feature>
<evidence type="ECO:0000256" key="4">
    <source>
        <dbReference type="ARBA" id="ARBA00022989"/>
    </source>
</evidence>
<feature type="transmembrane region" description="Helical" evidence="7">
    <location>
        <begin position="67"/>
        <end position="85"/>
    </location>
</feature>
<name>A0A445K1G4_GLYSO</name>
<keyword evidence="4 7" id="KW-1133">Transmembrane helix</keyword>
<feature type="compositionally biased region" description="Low complexity" evidence="6">
    <location>
        <begin position="1"/>
        <end position="18"/>
    </location>
</feature>
<evidence type="ECO:0000256" key="7">
    <source>
        <dbReference type="SAM" id="Phobius"/>
    </source>
</evidence>
<evidence type="ECO:0000256" key="6">
    <source>
        <dbReference type="SAM" id="MobiDB-lite"/>
    </source>
</evidence>
<evidence type="ECO:0000256" key="3">
    <source>
        <dbReference type="ARBA" id="ARBA00022692"/>
    </source>
</evidence>
<feature type="transmembrane region" description="Helical" evidence="7">
    <location>
        <begin position="127"/>
        <end position="143"/>
    </location>
</feature>
<comment type="similarity">
    <text evidence="2">Belongs to the plant DMP1 protein family.</text>
</comment>
<dbReference type="EMBL" id="QZWG01000007">
    <property type="protein sequence ID" value="RZC04612.1"/>
    <property type="molecule type" value="Genomic_DNA"/>
</dbReference>
<dbReference type="PANTHER" id="PTHR31621:SF55">
    <property type="entry name" value="PROTEIN, PUTATIVE-RELATED"/>
    <property type="match status" value="1"/>
</dbReference>
<dbReference type="GO" id="GO:0016020">
    <property type="term" value="C:membrane"/>
    <property type="evidence" value="ECO:0007669"/>
    <property type="project" value="UniProtKB-SubCell"/>
</dbReference>
<dbReference type="GO" id="GO:0005737">
    <property type="term" value="C:cytoplasm"/>
    <property type="evidence" value="ECO:0007669"/>
    <property type="project" value="UniProtKB-ARBA"/>
</dbReference>
<reference evidence="8 9" key="1">
    <citation type="submission" date="2018-09" db="EMBL/GenBank/DDBJ databases">
        <title>A high-quality reference genome of wild soybean provides a powerful tool to mine soybean genomes.</title>
        <authorList>
            <person name="Xie M."/>
            <person name="Chung C.Y.L."/>
            <person name="Li M.-W."/>
            <person name="Wong F.-L."/>
            <person name="Chan T.-F."/>
            <person name="Lam H.-M."/>
        </authorList>
    </citation>
    <scope>NUCLEOTIDE SEQUENCE [LARGE SCALE GENOMIC DNA]</scope>
    <source>
        <strain evidence="9">cv. W05</strain>
        <tissue evidence="8">Hypocotyl of etiolated seedlings</tissue>
    </source>
</reference>
<gene>
    <name evidence="8" type="ORF">D0Y65_018963</name>
</gene>
<evidence type="ECO:0000256" key="1">
    <source>
        <dbReference type="ARBA" id="ARBA00004141"/>
    </source>
</evidence>
<keyword evidence="9" id="KW-1185">Reference proteome</keyword>
<comment type="caution">
    <text evidence="8">The sequence shown here is derived from an EMBL/GenBank/DDBJ whole genome shotgun (WGS) entry which is preliminary data.</text>
</comment>
<dbReference type="Pfam" id="PF05078">
    <property type="entry name" value="DUF679"/>
    <property type="match status" value="1"/>
</dbReference>
<comment type="subcellular location">
    <subcellularLocation>
        <location evidence="1">Membrane</location>
        <topology evidence="1">Multi-pass membrane protein</topology>
    </subcellularLocation>
</comment>
<protein>
    <submittedName>
        <fullName evidence="8">Protein DMP2</fullName>
    </submittedName>
</protein>
<dbReference type="InterPro" id="IPR007770">
    <property type="entry name" value="DMP"/>
</dbReference>
<evidence type="ECO:0000256" key="5">
    <source>
        <dbReference type="ARBA" id="ARBA00023136"/>
    </source>
</evidence>
<evidence type="ECO:0000313" key="8">
    <source>
        <dbReference type="EMBL" id="RZC04612.1"/>
    </source>
</evidence>
<feature type="transmembrane region" description="Helical" evidence="7">
    <location>
        <begin position="163"/>
        <end position="181"/>
    </location>
</feature>
<dbReference type="Gramene" id="XM_028385954.1">
    <property type="protein sequence ID" value="XP_028241755.1"/>
    <property type="gene ID" value="LOC114420100"/>
</dbReference>
<dbReference type="GO" id="GO:0010256">
    <property type="term" value="P:endomembrane system organization"/>
    <property type="evidence" value="ECO:0007669"/>
    <property type="project" value="TreeGrafter"/>
</dbReference>
<feature type="region of interest" description="Disordered" evidence="6">
    <location>
        <begin position="191"/>
        <end position="222"/>
    </location>
</feature>
<dbReference type="Proteomes" id="UP000289340">
    <property type="component" value="Chromosome 7"/>
</dbReference>
<keyword evidence="3 7" id="KW-0812">Transmembrane</keyword>
<dbReference type="AlphaFoldDB" id="A0A445K1G4"/>